<evidence type="ECO:0000256" key="2">
    <source>
        <dbReference type="SAM" id="Phobius"/>
    </source>
</evidence>
<dbReference type="AlphaFoldDB" id="A0AAD6DSH4"/>
<evidence type="ECO:0000256" key="3">
    <source>
        <dbReference type="SAM" id="SignalP"/>
    </source>
</evidence>
<comment type="caution">
    <text evidence="4">The sequence shown here is derived from an EMBL/GenBank/DDBJ whole genome shotgun (WGS) entry which is preliminary data.</text>
</comment>
<protein>
    <recommendedName>
        <fullName evidence="6">Integral membrane protein</fullName>
    </recommendedName>
</protein>
<keyword evidence="2" id="KW-0472">Membrane</keyword>
<keyword evidence="3" id="KW-0732">Signal</keyword>
<feature type="compositionally biased region" description="Low complexity" evidence="1">
    <location>
        <begin position="193"/>
        <end position="211"/>
    </location>
</feature>
<evidence type="ECO:0008006" key="6">
    <source>
        <dbReference type="Google" id="ProtNLM"/>
    </source>
</evidence>
<evidence type="ECO:0000256" key="1">
    <source>
        <dbReference type="SAM" id="MobiDB-lite"/>
    </source>
</evidence>
<gene>
    <name evidence="4" type="ORF">N7450_005342</name>
</gene>
<evidence type="ECO:0000313" key="4">
    <source>
        <dbReference type="EMBL" id="KAJ5591370.1"/>
    </source>
</evidence>
<keyword evidence="2" id="KW-0812">Transmembrane</keyword>
<dbReference type="EMBL" id="JAQJAC010000003">
    <property type="protein sequence ID" value="KAJ5591370.1"/>
    <property type="molecule type" value="Genomic_DNA"/>
</dbReference>
<reference evidence="4 5" key="1">
    <citation type="journal article" date="2023" name="IMA Fungus">
        <title>Comparative genomic study of the Penicillium genus elucidates a diverse pangenome and 15 lateral gene transfer events.</title>
        <authorList>
            <person name="Petersen C."/>
            <person name="Sorensen T."/>
            <person name="Nielsen M.R."/>
            <person name="Sondergaard T.E."/>
            <person name="Sorensen J.L."/>
            <person name="Fitzpatrick D.A."/>
            <person name="Frisvad J.C."/>
            <person name="Nielsen K.L."/>
        </authorList>
    </citation>
    <scope>NUCLEOTIDE SEQUENCE [LARGE SCALE GENOMIC DNA]</scope>
    <source>
        <strain evidence="4 5">IBT 29057</strain>
    </source>
</reference>
<feature type="transmembrane region" description="Helical" evidence="2">
    <location>
        <begin position="159"/>
        <end position="180"/>
    </location>
</feature>
<feature type="compositionally biased region" description="Low complexity" evidence="1">
    <location>
        <begin position="100"/>
        <end position="144"/>
    </location>
</feature>
<sequence>MTLLQTWLLFAATLLPSVLAADKPIPTSASSDFPQCGIDCSVLNSAQDSCTAGAESSWTSCFCQSSLLTSLKTSGSLCSNCDSSDQTTLSDWYNSYCKSGGKSSSSNSNSNSNKNSNKDSTNTATTTSATSTATGASNASSKNATTEENKSWWSTHYQWVIMLIVLVIGFTILAILGVWLKRRYEAKRPNLYAGPGAASSSGALGKPAPGGVMTPPPQVWAQPPVSQAPSSDRLGVVPGASDSVASSSRTEVAPKDLRVNTSRLQKGSRSPAADVEIRQLER</sequence>
<keyword evidence="2" id="KW-1133">Transmembrane helix</keyword>
<feature type="chain" id="PRO_5042291593" description="Integral membrane protein" evidence="3">
    <location>
        <begin position="21"/>
        <end position="282"/>
    </location>
</feature>
<name>A0AAD6DSH4_9EURO</name>
<dbReference type="Proteomes" id="UP001216150">
    <property type="component" value="Unassembled WGS sequence"/>
</dbReference>
<evidence type="ECO:0000313" key="5">
    <source>
        <dbReference type="Proteomes" id="UP001216150"/>
    </source>
</evidence>
<feature type="signal peptide" evidence="3">
    <location>
        <begin position="1"/>
        <end position="20"/>
    </location>
</feature>
<feature type="compositionally biased region" description="Polar residues" evidence="1">
    <location>
        <begin position="259"/>
        <end position="268"/>
    </location>
</feature>
<feature type="region of interest" description="Disordered" evidence="1">
    <location>
        <begin position="100"/>
        <end position="147"/>
    </location>
</feature>
<feature type="region of interest" description="Disordered" evidence="1">
    <location>
        <begin position="191"/>
        <end position="282"/>
    </location>
</feature>
<keyword evidence="5" id="KW-1185">Reference proteome</keyword>
<proteinExistence type="predicted"/>
<accession>A0AAD6DSH4</accession>
<organism evidence="4 5">
    <name type="scientific">Penicillium hetheringtonii</name>
    <dbReference type="NCBI Taxonomy" id="911720"/>
    <lineage>
        <taxon>Eukaryota</taxon>
        <taxon>Fungi</taxon>
        <taxon>Dikarya</taxon>
        <taxon>Ascomycota</taxon>
        <taxon>Pezizomycotina</taxon>
        <taxon>Eurotiomycetes</taxon>
        <taxon>Eurotiomycetidae</taxon>
        <taxon>Eurotiales</taxon>
        <taxon>Aspergillaceae</taxon>
        <taxon>Penicillium</taxon>
    </lineage>
</organism>